<reference evidence="3" key="1">
    <citation type="submission" date="2023-06" db="EMBL/GenBank/DDBJ databases">
        <title>Genome-scale phylogeny and comparative genomics of the fungal order Sordariales.</title>
        <authorList>
            <consortium name="Lawrence Berkeley National Laboratory"/>
            <person name="Hensen N."/>
            <person name="Bonometti L."/>
            <person name="Westerberg I."/>
            <person name="Brannstrom I.O."/>
            <person name="Guillou S."/>
            <person name="Cros-Aarteil S."/>
            <person name="Calhoun S."/>
            <person name="Haridas S."/>
            <person name="Kuo A."/>
            <person name="Mondo S."/>
            <person name="Pangilinan J."/>
            <person name="Riley R."/>
            <person name="LaButti K."/>
            <person name="Andreopoulos B."/>
            <person name="Lipzen A."/>
            <person name="Chen C."/>
            <person name="Yanf M."/>
            <person name="Daum C."/>
            <person name="Ng V."/>
            <person name="Clum A."/>
            <person name="Steindorff A."/>
            <person name="Ohm R."/>
            <person name="Martin F."/>
            <person name="Silar P."/>
            <person name="Natvig D."/>
            <person name="Lalanne C."/>
            <person name="Gautier V."/>
            <person name="Ament-velasquez S.L."/>
            <person name="Kruys A."/>
            <person name="Hutchinson M.I."/>
            <person name="Powell A.J."/>
            <person name="Barry K."/>
            <person name="Miller A.N."/>
            <person name="Grigoriev I.V."/>
            <person name="Debuchy R."/>
            <person name="Gladieux P."/>
            <person name="Thoren M.H."/>
            <person name="Johannesson H."/>
        </authorList>
    </citation>
    <scope>NUCLEOTIDE SEQUENCE</scope>
    <source>
        <strain evidence="3">SMH3187-1</strain>
    </source>
</reference>
<feature type="region of interest" description="Disordered" evidence="1">
    <location>
        <begin position="36"/>
        <end position="75"/>
    </location>
</feature>
<dbReference type="PROSITE" id="PS51733">
    <property type="entry name" value="BPL_LPL_CATALYTIC"/>
    <property type="match status" value="1"/>
</dbReference>
<evidence type="ECO:0000313" key="4">
    <source>
        <dbReference type="Proteomes" id="UP001172155"/>
    </source>
</evidence>
<dbReference type="GO" id="GO:0009249">
    <property type="term" value="P:protein lipoylation"/>
    <property type="evidence" value="ECO:0007669"/>
    <property type="project" value="TreeGrafter"/>
</dbReference>
<dbReference type="Proteomes" id="UP001172155">
    <property type="component" value="Unassembled WGS sequence"/>
</dbReference>
<name>A0AA40K7W7_9PEZI</name>
<accession>A0AA40K7W7</accession>
<dbReference type="AlphaFoldDB" id="A0AA40K7W7"/>
<feature type="domain" description="BPL/LPL catalytic" evidence="2">
    <location>
        <begin position="46"/>
        <end position="174"/>
    </location>
</feature>
<dbReference type="PANTHER" id="PTHR10993:SF7">
    <property type="entry name" value="LIPOYLTRANSFERASE 2, MITOCHONDRIAL-RELATED"/>
    <property type="match status" value="1"/>
</dbReference>
<evidence type="ECO:0000259" key="2">
    <source>
        <dbReference type="PROSITE" id="PS51733"/>
    </source>
</evidence>
<dbReference type="EMBL" id="JAUKUD010000003">
    <property type="protein sequence ID" value="KAK0749279.1"/>
    <property type="molecule type" value="Genomic_DNA"/>
</dbReference>
<comment type="caution">
    <text evidence="3">The sequence shown here is derived from an EMBL/GenBank/DDBJ whole genome shotgun (WGS) entry which is preliminary data.</text>
</comment>
<dbReference type="Gene3D" id="3.30.930.10">
    <property type="entry name" value="Bira Bifunctional Protein, Domain 2"/>
    <property type="match status" value="1"/>
</dbReference>
<feature type="compositionally biased region" description="Polar residues" evidence="1">
    <location>
        <begin position="65"/>
        <end position="74"/>
    </location>
</feature>
<dbReference type="SUPFAM" id="SSF55681">
    <property type="entry name" value="Class II aaRS and biotin synthetases"/>
    <property type="match status" value="1"/>
</dbReference>
<evidence type="ECO:0000313" key="3">
    <source>
        <dbReference type="EMBL" id="KAK0749279.1"/>
    </source>
</evidence>
<organism evidence="3 4">
    <name type="scientific">Schizothecium vesticola</name>
    <dbReference type="NCBI Taxonomy" id="314040"/>
    <lineage>
        <taxon>Eukaryota</taxon>
        <taxon>Fungi</taxon>
        <taxon>Dikarya</taxon>
        <taxon>Ascomycota</taxon>
        <taxon>Pezizomycotina</taxon>
        <taxon>Sordariomycetes</taxon>
        <taxon>Sordariomycetidae</taxon>
        <taxon>Sordariales</taxon>
        <taxon>Schizotheciaceae</taxon>
        <taxon>Schizothecium</taxon>
    </lineage>
</organism>
<dbReference type="GO" id="GO:0033819">
    <property type="term" value="F:lipoyl(octanoyl) transferase activity"/>
    <property type="evidence" value="ECO:0007669"/>
    <property type="project" value="TreeGrafter"/>
</dbReference>
<dbReference type="PANTHER" id="PTHR10993">
    <property type="entry name" value="OCTANOYLTRANSFERASE"/>
    <property type="match status" value="1"/>
</dbReference>
<keyword evidence="4" id="KW-1185">Reference proteome</keyword>
<evidence type="ECO:0000256" key="1">
    <source>
        <dbReference type="SAM" id="MobiDB-lite"/>
    </source>
</evidence>
<protein>
    <recommendedName>
        <fullName evidence="2">BPL/LPL catalytic domain-containing protein</fullName>
    </recommendedName>
</protein>
<dbReference type="InterPro" id="IPR045864">
    <property type="entry name" value="aa-tRNA-synth_II/BPL/LPL"/>
</dbReference>
<dbReference type="InterPro" id="IPR004143">
    <property type="entry name" value="BPL_LPL_catalytic"/>
</dbReference>
<proteinExistence type="predicted"/>
<feature type="compositionally biased region" description="Pro residues" evidence="1">
    <location>
        <begin position="45"/>
        <end position="60"/>
    </location>
</feature>
<gene>
    <name evidence="3" type="ORF">B0T18DRAFT_487225</name>
</gene>
<dbReference type="Pfam" id="PF21948">
    <property type="entry name" value="LplA-B_cat"/>
    <property type="match status" value="1"/>
</dbReference>
<sequence>MPLRHLHLPHRSPSLFPPYRLASRLQHHLRRLLLDFKDSSQRSTSPPPPPTLLTFTPPPTYTLGRRQQNPSSPAEINLPRLLAPLALPSGVPLPPVSLVADSPRGGLATYHGPGQVVLWPVVDLKSGSHAQFTVRCWARALEETTAGVIKSIGGYGTQPMAPSPSPCALGVVCV</sequence>